<gene>
    <name evidence="1" type="ORF">RFI_20934</name>
</gene>
<evidence type="ECO:0000313" key="2">
    <source>
        <dbReference type="Proteomes" id="UP000023152"/>
    </source>
</evidence>
<organism evidence="1 2">
    <name type="scientific">Reticulomyxa filosa</name>
    <dbReference type="NCBI Taxonomy" id="46433"/>
    <lineage>
        <taxon>Eukaryota</taxon>
        <taxon>Sar</taxon>
        <taxon>Rhizaria</taxon>
        <taxon>Retaria</taxon>
        <taxon>Foraminifera</taxon>
        <taxon>Monothalamids</taxon>
        <taxon>Reticulomyxidae</taxon>
        <taxon>Reticulomyxa</taxon>
    </lineage>
</organism>
<dbReference type="Proteomes" id="UP000023152">
    <property type="component" value="Unassembled WGS sequence"/>
</dbReference>
<name>X6MSK3_RETFI</name>
<accession>X6MSK3</accession>
<keyword evidence="2" id="KW-1185">Reference proteome</keyword>
<sequence length="130" mass="14659">MILRIGHFCFIAQNNKQQKLDVNDNEEVTKALASMKGTMRDHSTKLEKLASDVDQLDVRKVSTMAAETQSNLQLIHTLQKDITSLQTQCKSHQHTTNPVDILLYTLFCFSCKREQNNTTDKGSGRSKGFG</sequence>
<protein>
    <submittedName>
        <fullName evidence="1">Uncharacterized protein</fullName>
    </submittedName>
</protein>
<reference evidence="1 2" key="1">
    <citation type="journal article" date="2013" name="Curr. Biol.">
        <title>The Genome of the Foraminiferan Reticulomyxa filosa.</title>
        <authorList>
            <person name="Glockner G."/>
            <person name="Hulsmann N."/>
            <person name="Schleicher M."/>
            <person name="Noegel A.A."/>
            <person name="Eichinger L."/>
            <person name="Gallinger C."/>
            <person name="Pawlowski J."/>
            <person name="Sierra R."/>
            <person name="Euteneuer U."/>
            <person name="Pillet L."/>
            <person name="Moustafa A."/>
            <person name="Platzer M."/>
            <person name="Groth M."/>
            <person name="Szafranski K."/>
            <person name="Schliwa M."/>
        </authorList>
    </citation>
    <scope>NUCLEOTIDE SEQUENCE [LARGE SCALE GENOMIC DNA]</scope>
</reference>
<evidence type="ECO:0000313" key="1">
    <source>
        <dbReference type="EMBL" id="ETO16407.1"/>
    </source>
</evidence>
<proteinExistence type="predicted"/>
<comment type="caution">
    <text evidence="1">The sequence shown here is derived from an EMBL/GenBank/DDBJ whole genome shotgun (WGS) entry which is preliminary data.</text>
</comment>
<dbReference type="EMBL" id="ASPP01018295">
    <property type="protein sequence ID" value="ETO16407.1"/>
    <property type="molecule type" value="Genomic_DNA"/>
</dbReference>
<dbReference type="AlphaFoldDB" id="X6MSK3"/>